<reference evidence="2" key="1">
    <citation type="submission" date="2016-02" db="EMBL/GenBank/DDBJ databases">
        <authorList>
            <person name="Holder M.E."/>
            <person name="Ajami N.J."/>
            <person name="Petrosino J.F."/>
        </authorList>
    </citation>
    <scope>NUCLEOTIDE SEQUENCE [LARGE SCALE GENOMIC DNA]</scope>
    <source>
        <strain evidence="2">CCUG 45958</strain>
    </source>
</reference>
<protein>
    <submittedName>
        <fullName evidence="1">Uncharacterized protein</fullName>
    </submittedName>
</protein>
<dbReference type="KEGG" id="dfi:AXF13_03430"/>
<name>A0A109W919_9BACT</name>
<dbReference type="Pfam" id="PF16587">
    <property type="entry name" value="DUF5061"/>
    <property type="match status" value="1"/>
</dbReference>
<dbReference type="Proteomes" id="UP000069241">
    <property type="component" value="Chromosome"/>
</dbReference>
<dbReference type="RefSeq" id="WP_062251654.1">
    <property type="nucleotide sequence ID" value="NZ_CP014229.1"/>
</dbReference>
<proteinExistence type="predicted"/>
<dbReference type="InterPro" id="IPR032258">
    <property type="entry name" value="DUF5061"/>
</dbReference>
<dbReference type="EMBL" id="CP014229">
    <property type="protein sequence ID" value="AMD89238.1"/>
    <property type="molecule type" value="Genomic_DNA"/>
</dbReference>
<gene>
    <name evidence="1" type="ORF">AXF13_03430</name>
</gene>
<sequence>MNRFFCRPSRPRRPSMSVFARILALALPAGFLLAGCGLFSDPPPPPAYQPGPVEAYLISASAGESTTLDDPAFGKSVRVTLDDGFTSAKGEECKRATVLAGQKEAEVVVICRDGEGQWRMAPRVWGQGIDTP</sequence>
<accession>A0A109W919</accession>
<keyword evidence="2" id="KW-1185">Reference proteome</keyword>
<evidence type="ECO:0000313" key="2">
    <source>
        <dbReference type="Proteomes" id="UP000069241"/>
    </source>
</evidence>
<organism evidence="1 2">
    <name type="scientific">Desulfovibrio fairfieldensis</name>
    <dbReference type="NCBI Taxonomy" id="44742"/>
    <lineage>
        <taxon>Bacteria</taxon>
        <taxon>Pseudomonadati</taxon>
        <taxon>Thermodesulfobacteriota</taxon>
        <taxon>Desulfovibrionia</taxon>
        <taxon>Desulfovibrionales</taxon>
        <taxon>Desulfovibrionaceae</taxon>
        <taxon>Desulfovibrio</taxon>
    </lineage>
</organism>
<dbReference type="AlphaFoldDB" id="A0A109W919"/>
<evidence type="ECO:0000313" key="1">
    <source>
        <dbReference type="EMBL" id="AMD89238.1"/>
    </source>
</evidence>